<dbReference type="OrthoDB" id="194358at2759"/>
<proteinExistence type="predicted"/>
<gene>
    <name evidence="2" type="ORF">TOPH_03144</name>
</gene>
<name>A0A0L0NDM4_TOLOC</name>
<comment type="caution">
    <text evidence="2">The sequence shown here is derived from an EMBL/GenBank/DDBJ whole genome shotgun (WGS) entry which is preliminary data.</text>
</comment>
<dbReference type="AlphaFoldDB" id="A0A0L0NDM4"/>
<sequence>MEQAADRYMVSNSAQLEDTAHRLIASTFFFQKDSQSVQQADGIFRCQGKILCRFLDKAPEMKALGEFLRDCMVGDFEPYFFIQEEGNQQSEIIIPLTHRPDNSSVGFEDSIVHDMCLKRMFSTGIIKIFAKSELSTIRISLCLRDGTSSVTEVGLPISGFPRKLMSEDRDQPHGFSEMSRRPSRYRKRRFSIEESPVTPEIPKSFSSSSLRLSEDAQGDRGASSTLYSPDDARKLAMLTTGRLGSPDSNGGDFVKSDDNVAYEMEGSVPVEDT</sequence>
<dbReference type="EMBL" id="LFRF01000006">
    <property type="protein sequence ID" value="KND92168.1"/>
    <property type="molecule type" value="Genomic_DNA"/>
</dbReference>
<organism evidence="2 3">
    <name type="scientific">Tolypocladium ophioglossoides (strain CBS 100239)</name>
    <name type="common">Snaketongue truffleclub</name>
    <name type="synonym">Elaphocordyceps ophioglossoides</name>
    <dbReference type="NCBI Taxonomy" id="1163406"/>
    <lineage>
        <taxon>Eukaryota</taxon>
        <taxon>Fungi</taxon>
        <taxon>Dikarya</taxon>
        <taxon>Ascomycota</taxon>
        <taxon>Pezizomycotina</taxon>
        <taxon>Sordariomycetes</taxon>
        <taxon>Hypocreomycetidae</taxon>
        <taxon>Hypocreales</taxon>
        <taxon>Ophiocordycipitaceae</taxon>
        <taxon>Tolypocladium</taxon>
    </lineage>
</organism>
<evidence type="ECO:0000256" key="1">
    <source>
        <dbReference type="SAM" id="MobiDB-lite"/>
    </source>
</evidence>
<accession>A0A0L0NDM4</accession>
<feature type="region of interest" description="Disordered" evidence="1">
    <location>
        <begin position="161"/>
        <end position="273"/>
    </location>
</feature>
<protein>
    <submittedName>
        <fullName evidence="2">Uncharacterized protein</fullName>
    </submittedName>
</protein>
<evidence type="ECO:0000313" key="2">
    <source>
        <dbReference type="EMBL" id="KND92168.1"/>
    </source>
</evidence>
<dbReference type="Proteomes" id="UP000036947">
    <property type="component" value="Unassembled WGS sequence"/>
</dbReference>
<keyword evidence="3" id="KW-1185">Reference proteome</keyword>
<dbReference type="STRING" id="1163406.A0A0L0NDM4"/>
<reference evidence="2 3" key="1">
    <citation type="journal article" date="2015" name="BMC Genomics">
        <title>The genome of the truffle-parasite Tolypocladium ophioglossoides and the evolution of antifungal peptaibiotics.</title>
        <authorList>
            <person name="Quandt C.A."/>
            <person name="Bushley K.E."/>
            <person name="Spatafora J.W."/>
        </authorList>
    </citation>
    <scope>NUCLEOTIDE SEQUENCE [LARGE SCALE GENOMIC DNA]</scope>
    <source>
        <strain evidence="2 3">CBS 100239</strain>
    </source>
</reference>
<evidence type="ECO:0000313" key="3">
    <source>
        <dbReference type="Proteomes" id="UP000036947"/>
    </source>
</evidence>